<name>A8MD11_CALMQ</name>
<keyword evidence="1" id="KW-0677">Repeat</keyword>
<dbReference type="OrthoDB" id="372195at2157"/>
<dbReference type="InterPro" id="IPR001347">
    <property type="entry name" value="SIS_dom"/>
</dbReference>
<dbReference type="GeneID" id="5709842"/>
<keyword evidence="4" id="KW-1185">Reference proteome</keyword>
<dbReference type="GO" id="GO:0004360">
    <property type="term" value="F:glutamine-fructose-6-phosphate transaminase (isomerizing) activity"/>
    <property type="evidence" value="ECO:0007669"/>
    <property type="project" value="UniProtKB-EC"/>
</dbReference>
<dbReference type="InterPro" id="IPR046348">
    <property type="entry name" value="SIS_dom_sf"/>
</dbReference>
<dbReference type="InterPro" id="IPR035490">
    <property type="entry name" value="GlmS/FrlB_SIS"/>
</dbReference>
<dbReference type="GO" id="GO:0097367">
    <property type="term" value="F:carbohydrate derivative binding"/>
    <property type="evidence" value="ECO:0007669"/>
    <property type="project" value="InterPro"/>
</dbReference>
<dbReference type="eggNOG" id="arCOG00057">
    <property type="taxonomic scope" value="Archaea"/>
</dbReference>
<dbReference type="CDD" id="cd05008">
    <property type="entry name" value="SIS_GlmS_GlmD_1"/>
    <property type="match status" value="1"/>
</dbReference>
<dbReference type="EMBL" id="CP000852">
    <property type="protein sequence ID" value="ABW01667.1"/>
    <property type="molecule type" value="Genomic_DNA"/>
</dbReference>
<dbReference type="Pfam" id="PF01380">
    <property type="entry name" value="SIS"/>
    <property type="match status" value="2"/>
</dbReference>
<dbReference type="Proteomes" id="UP000001137">
    <property type="component" value="Chromosome"/>
</dbReference>
<organism evidence="3 4">
    <name type="scientific">Caldivirga maquilingensis (strain ATCC 700844 / DSM 13496 / JCM 10307 / IC-167)</name>
    <dbReference type="NCBI Taxonomy" id="397948"/>
    <lineage>
        <taxon>Archaea</taxon>
        <taxon>Thermoproteota</taxon>
        <taxon>Thermoprotei</taxon>
        <taxon>Thermoproteales</taxon>
        <taxon>Thermoproteaceae</taxon>
        <taxon>Caldivirga</taxon>
    </lineage>
</organism>
<dbReference type="RefSeq" id="WP_012185886.1">
    <property type="nucleotide sequence ID" value="NC_009954.1"/>
</dbReference>
<feature type="domain" description="SIS" evidence="2">
    <location>
        <begin position="198"/>
        <end position="338"/>
    </location>
</feature>
<dbReference type="SUPFAM" id="SSF53697">
    <property type="entry name" value="SIS domain"/>
    <property type="match status" value="1"/>
</dbReference>
<evidence type="ECO:0000259" key="2">
    <source>
        <dbReference type="PROSITE" id="PS51464"/>
    </source>
</evidence>
<keyword evidence="3" id="KW-0808">Transferase</keyword>
<gene>
    <name evidence="3" type="ordered locus">Cmaq_0832</name>
</gene>
<protein>
    <submittedName>
        <fullName evidence="3">Glutamine--fructose-6-phosphate transaminase (Isomerizing)</fullName>
        <ecNumber evidence="3">2.6.1.16</ecNumber>
    </submittedName>
</protein>
<dbReference type="Gene3D" id="3.40.50.10490">
    <property type="entry name" value="Glucose-6-phosphate isomerase like protein, domain 1"/>
    <property type="match status" value="2"/>
</dbReference>
<dbReference type="KEGG" id="cma:Cmaq_0832"/>
<accession>A8MD11</accession>
<dbReference type="GO" id="GO:1901135">
    <property type="term" value="P:carbohydrate derivative metabolic process"/>
    <property type="evidence" value="ECO:0007669"/>
    <property type="project" value="InterPro"/>
</dbReference>
<evidence type="ECO:0000256" key="1">
    <source>
        <dbReference type="ARBA" id="ARBA00022737"/>
    </source>
</evidence>
<dbReference type="EC" id="2.6.1.16" evidence="3"/>
<dbReference type="HOGENOM" id="CLU_012520_2_0_2"/>
<dbReference type="PROSITE" id="PS51464">
    <property type="entry name" value="SIS"/>
    <property type="match status" value="2"/>
</dbReference>
<dbReference type="PANTHER" id="PTHR10937">
    <property type="entry name" value="GLUCOSAMINE--FRUCTOSE-6-PHOSPHATE AMINOTRANSFERASE, ISOMERIZING"/>
    <property type="match status" value="1"/>
</dbReference>
<proteinExistence type="predicted"/>
<dbReference type="CDD" id="cd05009">
    <property type="entry name" value="SIS_GlmS_GlmD_2"/>
    <property type="match status" value="1"/>
</dbReference>
<evidence type="ECO:0000313" key="4">
    <source>
        <dbReference type="Proteomes" id="UP000001137"/>
    </source>
</evidence>
<keyword evidence="3" id="KW-0032">Aminotransferase</keyword>
<sequence length="353" mass="38700">MSSMIQDILEIPRSLDSLSLMINDIRKLGSLHRGLGKVFLVGAGSSYYASMYAASHALSSGLSKCIYAIPSSEFIYNYSKMIDSSSLVIAVSRSGETAETLEALRIAKSNGARTIMLSISDSGRNVGYIDNYVFVNIGQERSIVMTKSFITLSAAAAILLKIITGIEQDFTSIIKVLSTCMGNIIKDRDLNNRLTGITEDWINNGISRFIFLGHGSSYPIALEAALKFEETSYVAVQALNTLEIRHGPIATIGERQAVVMLNQSGVMSTAAVKLLSELRERSKGTETRVIMVTTDDNLRDLDDAIHVPCRTGAEEWGALALILPMYLLANQYALRRGINIEEPRNLTRVVKNF</sequence>
<evidence type="ECO:0000313" key="3">
    <source>
        <dbReference type="EMBL" id="ABW01667.1"/>
    </source>
</evidence>
<feature type="domain" description="SIS" evidence="2">
    <location>
        <begin position="27"/>
        <end position="172"/>
    </location>
</feature>
<dbReference type="AlphaFoldDB" id="A8MD11"/>
<reference evidence="3 4" key="1">
    <citation type="submission" date="2007-10" db="EMBL/GenBank/DDBJ databases">
        <title>Complete sequence of Caldivirga maquilingensis IC-167.</title>
        <authorList>
            <consortium name="US DOE Joint Genome Institute"/>
            <person name="Copeland A."/>
            <person name="Lucas S."/>
            <person name="Lapidus A."/>
            <person name="Barry K."/>
            <person name="Glavina del Rio T."/>
            <person name="Dalin E."/>
            <person name="Tice H."/>
            <person name="Pitluck S."/>
            <person name="Saunders E."/>
            <person name="Brettin T."/>
            <person name="Bruce D."/>
            <person name="Detter J.C."/>
            <person name="Han C."/>
            <person name="Schmutz J."/>
            <person name="Larimer F."/>
            <person name="Land M."/>
            <person name="Hauser L."/>
            <person name="Kyrpides N."/>
            <person name="Ivanova N."/>
            <person name="Biddle J.F."/>
            <person name="Zhang Z."/>
            <person name="Fitz-Gibbon S.T."/>
            <person name="Lowe T.M."/>
            <person name="Saltikov C."/>
            <person name="House C.H."/>
            <person name="Richardson P."/>
        </authorList>
    </citation>
    <scope>NUCLEOTIDE SEQUENCE [LARGE SCALE GENOMIC DNA]</scope>
    <source>
        <strain evidence="4">ATCC 700844 / DSM 13496 / JCM 10307 / IC-167</strain>
    </source>
</reference>
<dbReference type="InterPro" id="IPR035466">
    <property type="entry name" value="GlmS/AgaS_SIS"/>
</dbReference>
<dbReference type="STRING" id="397948.Cmaq_0832"/>